<dbReference type="GO" id="GO:0016491">
    <property type="term" value="F:oxidoreductase activity"/>
    <property type="evidence" value="ECO:0007669"/>
    <property type="project" value="UniProtKB-KW"/>
</dbReference>
<dbReference type="SUPFAM" id="SSF51735">
    <property type="entry name" value="NAD(P)-binding Rossmann-fold domains"/>
    <property type="match status" value="1"/>
</dbReference>
<evidence type="ECO:0000256" key="2">
    <source>
        <dbReference type="RuleBase" id="RU000363"/>
    </source>
</evidence>
<comment type="similarity">
    <text evidence="2">Belongs to the short-chain dehydrogenases/reductases (SDR) family.</text>
</comment>
<dbReference type="PRINTS" id="PR00080">
    <property type="entry name" value="SDRFAMILY"/>
</dbReference>
<organism evidence="4 5">
    <name type="scientific">Cylicocyclus nassatus</name>
    <name type="common">Nematode worm</name>
    <dbReference type="NCBI Taxonomy" id="53992"/>
    <lineage>
        <taxon>Eukaryota</taxon>
        <taxon>Metazoa</taxon>
        <taxon>Ecdysozoa</taxon>
        <taxon>Nematoda</taxon>
        <taxon>Chromadorea</taxon>
        <taxon>Rhabditida</taxon>
        <taxon>Rhabditina</taxon>
        <taxon>Rhabditomorpha</taxon>
        <taxon>Strongyloidea</taxon>
        <taxon>Strongylidae</taxon>
        <taxon>Cylicocyclus</taxon>
    </lineage>
</organism>
<proteinExistence type="inferred from homology"/>
<dbReference type="AlphaFoldDB" id="A0AA36DMP2"/>
<dbReference type="PANTHER" id="PTHR43157:SF31">
    <property type="entry name" value="PHOSPHATIDYLINOSITOL-GLYCAN BIOSYNTHESIS CLASS F PROTEIN"/>
    <property type="match status" value="1"/>
</dbReference>
<sequence length="334" mass="37030">MDVETGESDSSFVTYIFGLAVFGVLLALVRKYFKGAQFDERVSAKGLVAVVTGANSGIGLETVRGLNLAKAKVYMLCRDEKRGSEARIKLAKQMGCDSTRLTVVRCDLADFSSVRDCAKEILKEEDKIDILINNAGVMFYPRYEKTVDGHEMTWQSNHLGHFLLTELLLPALEKAPKARIVNVSSRRHLSSKALDLATIDDKKKFGIFAPYDRSKLANVMHARELSRRLHKQGLHHVSANSLHPGTVNSNLSRHTLLAKSPLKEISSPFRWLFLKTDRDGAQTSLYLALSKKADGISGKYFADCKLASENPLALNDQACEDLYNYSLEQCGIAG</sequence>
<comment type="caution">
    <text evidence="4">The sequence shown here is derived from an EMBL/GenBank/DDBJ whole genome shotgun (WGS) entry which is preliminary data.</text>
</comment>
<keyword evidence="5" id="KW-1185">Reference proteome</keyword>
<evidence type="ECO:0000256" key="1">
    <source>
        <dbReference type="ARBA" id="ARBA00023002"/>
    </source>
</evidence>
<accession>A0AA36DMP2</accession>
<feature type="transmembrane region" description="Helical" evidence="3">
    <location>
        <begin position="12"/>
        <end position="29"/>
    </location>
</feature>
<dbReference type="Proteomes" id="UP001176961">
    <property type="component" value="Unassembled WGS sequence"/>
</dbReference>
<evidence type="ECO:0000313" key="5">
    <source>
        <dbReference type="Proteomes" id="UP001176961"/>
    </source>
</evidence>
<keyword evidence="1" id="KW-0560">Oxidoreductase</keyword>
<keyword evidence="3" id="KW-1133">Transmembrane helix</keyword>
<dbReference type="Pfam" id="PF00106">
    <property type="entry name" value="adh_short"/>
    <property type="match status" value="1"/>
</dbReference>
<keyword evidence="3" id="KW-0472">Membrane</keyword>
<gene>
    <name evidence="4" type="ORF">CYNAS_LOCUS2401</name>
</gene>
<dbReference type="PANTHER" id="PTHR43157">
    <property type="entry name" value="PHOSPHATIDYLINOSITOL-GLYCAN BIOSYNTHESIS CLASS F PROTEIN-RELATED"/>
    <property type="match status" value="1"/>
</dbReference>
<dbReference type="PRINTS" id="PR00081">
    <property type="entry name" value="GDHRDH"/>
</dbReference>
<dbReference type="InterPro" id="IPR036291">
    <property type="entry name" value="NAD(P)-bd_dom_sf"/>
</dbReference>
<protein>
    <submittedName>
        <fullName evidence="4">Uncharacterized protein</fullName>
    </submittedName>
</protein>
<reference evidence="4" key="1">
    <citation type="submission" date="2023-07" db="EMBL/GenBank/DDBJ databases">
        <authorList>
            <consortium name="CYATHOMIX"/>
        </authorList>
    </citation>
    <scope>NUCLEOTIDE SEQUENCE</scope>
    <source>
        <strain evidence="4">N/A</strain>
    </source>
</reference>
<dbReference type="InterPro" id="IPR002347">
    <property type="entry name" value="SDR_fam"/>
</dbReference>
<evidence type="ECO:0000256" key="3">
    <source>
        <dbReference type="SAM" id="Phobius"/>
    </source>
</evidence>
<dbReference type="Gene3D" id="3.40.50.720">
    <property type="entry name" value="NAD(P)-binding Rossmann-like Domain"/>
    <property type="match status" value="1"/>
</dbReference>
<name>A0AA36DMP2_CYLNA</name>
<dbReference type="EMBL" id="CATQJL010000001">
    <property type="protein sequence ID" value="CAJ0590418.1"/>
    <property type="molecule type" value="Genomic_DNA"/>
</dbReference>
<evidence type="ECO:0000313" key="4">
    <source>
        <dbReference type="EMBL" id="CAJ0590418.1"/>
    </source>
</evidence>
<keyword evidence="3" id="KW-0812">Transmembrane</keyword>